<dbReference type="PANTHER" id="PTHR21661:SF35">
    <property type="entry name" value="EPOXIDE HYDROLASE"/>
    <property type="match status" value="1"/>
</dbReference>
<dbReference type="InterPro" id="IPR000073">
    <property type="entry name" value="AB_hydrolase_1"/>
</dbReference>
<dbReference type="GO" id="GO:0016787">
    <property type="term" value="F:hydrolase activity"/>
    <property type="evidence" value="ECO:0007669"/>
    <property type="project" value="UniProtKB-KW"/>
</dbReference>
<dbReference type="PRINTS" id="PR00412">
    <property type="entry name" value="EPOXHYDRLASE"/>
</dbReference>
<comment type="similarity">
    <text evidence="1">Belongs to the peptidase S33 family.</text>
</comment>
<dbReference type="Proteomes" id="UP001379533">
    <property type="component" value="Chromosome"/>
</dbReference>
<feature type="domain" description="Epoxide hydrolase N-terminal" evidence="5">
    <location>
        <begin position="293"/>
        <end position="397"/>
    </location>
</feature>
<dbReference type="Pfam" id="PF06441">
    <property type="entry name" value="EHN"/>
    <property type="match status" value="1"/>
</dbReference>
<dbReference type="PRINTS" id="PR00111">
    <property type="entry name" value="ABHYDROLASE"/>
</dbReference>
<dbReference type="RefSeq" id="WP_394844191.1">
    <property type="nucleotide sequence ID" value="NZ_CP089982.1"/>
</dbReference>
<dbReference type="EMBL" id="CP089982">
    <property type="protein sequence ID" value="WXA93591.1"/>
    <property type="molecule type" value="Genomic_DNA"/>
</dbReference>
<feature type="domain" description="AB hydrolase-1" evidence="4">
    <location>
        <begin position="30"/>
        <end position="276"/>
    </location>
</feature>
<keyword evidence="3 6" id="KW-0378">Hydrolase</keyword>
<gene>
    <name evidence="6" type="ORF">LZC95_44955</name>
</gene>
<dbReference type="Gene3D" id="3.40.50.1820">
    <property type="entry name" value="alpha/beta hydrolase"/>
    <property type="match status" value="2"/>
</dbReference>
<protein>
    <submittedName>
        <fullName evidence="6">Alpha/beta fold hydrolase</fullName>
    </submittedName>
</protein>
<proteinExistence type="inferred from homology"/>
<evidence type="ECO:0000256" key="1">
    <source>
        <dbReference type="ARBA" id="ARBA00010088"/>
    </source>
</evidence>
<organism evidence="6 7">
    <name type="scientific">Pendulispora brunnea</name>
    <dbReference type="NCBI Taxonomy" id="2905690"/>
    <lineage>
        <taxon>Bacteria</taxon>
        <taxon>Pseudomonadati</taxon>
        <taxon>Myxococcota</taxon>
        <taxon>Myxococcia</taxon>
        <taxon>Myxococcales</taxon>
        <taxon>Sorangiineae</taxon>
        <taxon>Pendulisporaceae</taxon>
        <taxon>Pendulispora</taxon>
    </lineage>
</organism>
<reference evidence="6 7" key="1">
    <citation type="submission" date="2021-12" db="EMBL/GenBank/DDBJ databases">
        <title>Discovery of the Pendulisporaceae a myxobacterial family with distinct sporulation behavior and unique specialized metabolism.</title>
        <authorList>
            <person name="Garcia R."/>
            <person name="Popoff A."/>
            <person name="Bader C.D."/>
            <person name="Loehr J."/>
            <person name="Walesch S."/>
            <person name="Walt C."/>
            <person name="Boldt J."/>
            <person name="Bunk B."/>
            <person name="Haeckl F.J.F.P.J."/>
            <person name="Gunesch A.P."/>
            <person name="Birkelbach J."/>
            <person name="Nuebel U."/>
            <person name="Pietschmann T."/>
            <person name="Bach T."/>
            <person name="Mueller R."/>
        </authorList>
    </citation>
    <scope>NUCLEOTIDE SEQUENCE [LARGE SCALE GENOMIC DNA]</scope>
    <source>
        <strain evidence="6 7">MSr12523</strain>
    </source>
</reference>
<dbReference type="InterPro" id="IPR000639">
    <property type="entry name" value="Epox_hydrolase-like"/>
</dbReference>
<dbReference type="Pfam" id="PF00561">
    <property type="entry name" value="Abhydrolase_1"/>
    <property type="match status" value="1"/>
</dbReference>
<evidence type="ECO:0000256" key="3">
    <source>
        <dbReference type="ARBA" id="ARBA00022801"/>
    </source>
</evidence>
<keyword evidence="2" id="KW-0058">Aromatic hydrocarbons catabolism</keyword>
<evidence type="ECO:0000259" key="4">
    <source>
        <dbReference type="Pfam" id="PF00561"/>
    </source>
</evidence>
<evidence type="ECO:0000256" key="2">
    <source>
        <dbReference type="ARBA" id="ARBA00022797"/>
    </source>
</evidence>
<dbReference type="PANTHER" id="PTHR21661">
    <property type="entry name" value="EPOXIDE HYDROLASE 1-RELATED"/>
    <property type="match status" value="1"/>
</dbReference>
<keyword evidence="7" id="KW-1185">Reference proteome</keyword>
<evidence type="ECO:0000313" key="6">
    <source>
        <dbReference type="EMBL" id="WXA93591.1"/>
    </source>
</evidence>
<dbReference type="SUPFAM" id="SSF53474">
    <property type="entry name" value="alpha/beta-Hydrolases"/>
    <property type="match status" value="2"/>
</dbReference>
<sequence>MGQVEVTADVVSVGKSNELRMHYLRAGSGPLIVLLHGWPQTSHCWRYLIPELATTHTVIAPDLRGYGRTDKPESGYDKRTMAADVATLVEKLGFSRAIVVSHDRGARVAHRWALDRPDQVERLVIMDVLPTCEMVRRIDFASTTGYWHWWFHLQPELPERLVGNDVAGYLGFLFEKWTHNRHGLPQSAIDEYVRAFSAPGALRAGFSDYRASFPTDFDDDDASAKAGIRLKMPLLLLWGAEGILQKEPVVDIWRDYAIDIRGEAIPQCGHFLAEEQPAEVLQRLRAFFDDAAIRPFQVHVPQEDLDDLRRRLRATRWPDKETVADRSQGVQLAHVQELVREWATNYDWRKIEAKLNSLPQFMTRIDGVDIHFILVRSRHPNAMPLLVTHGWPGSVIEQLGLIDPLTDPVAHGGRAEDAFDVVIPSLPGFGFSGKPTDTGWDCERIARAWAELMKRIGYTRYVAQGGDWGSAITTAMARQKAAGLLGIHVNLPATFPADVFEAVVAGQAAPPGLSGEEKAAFDALSGVFAKRFGYYTMMATHPQAIGYALTDSPVGLAAWVYDFNDAEAQRLLTKQTVLDDLSLYWLTNTATPSARIYWEDKAAAFSSGAQKTAEISIPVAVTVFPGEVYRAPKSWAQRAYPTLTYFHEVDEGGHFAAWEQPALFSAELRAAFRTLRG</sequence>
<accession>A0ABZ2KB33</accession>
<dbReference type="InterPro" id="IPR010497">
    <property type="entry name" value="Epoxide_hydro_N"/>
</dbReference>
<name>A0ABZ2KB33_9BACT</name>
<dbReference type="InterPro" id="IPR029058">
    <property type="entry name" value="AB_hydrolase_fold"/>
</dbReference>
<evidence type="ECO:0000313" key="7">
    <source>
        <dbReference type="Proteomes" id="UP001379533"/>
    </source>
</evidence>
<evidence type="ECO:0000259" key="5">
    <source>
        <dbReference type="Pfam" id="PF06441"/>
    </source>
</evidence>